<comment type="caution">
    <text evidence="2">The sequence shown here is derived from an EMBL/GenBank/DDBJ whole genome shotgun (WGS) entry which is preliminary data.</text>
</comment>
<organism evidence="2 3">
    <name type="scientific">Monosporascus ibericus</name>
    <dbReference type="NCBI Taxonomy" id="155417"/>
    <lineage>
        <taxon>Eukaryota</taxon>
        <taxon>Fungi</taxon>
        <taxon>Dikarya</taxon>
        <taxon>Ascomycota</taxon>
        <taxon>Pezizomycotina</taxon>
        <taxon>Sordariomycetes</taxon>
        <taxon>Xylariomycetidae</taxon>
        <taxon>Xylariales</taxon>
        <taxon>Xylariales incertae sedis</taxon>
        <taxon>Monosporascus</taxon>
    </lineage>
</organism>
<sequence>MNPEPDTSSVQTHDEPPPYERGDVEVSDEVVQPMILVLAGQSIHAESSESAPLYEVNRGVSSLSHVDTTVEFSRVEHNIRTDPDGTPLIKQRSRHIYNLVHVKDVMAWKATGLFHLQSVSRRTMGSFGLKRSSRLRKGDFKVVRMISRKNDSNGPSFEDSDRYLFEVKRKDSRCRWTNFYGSPIAIEDVNNSQHVLVVTAPLSRQQADVLVATWCLRLWNDSAENKIKQERSRITLVKTDPPGPALEPRKVQSTKSIPAPNLKGSSAFACAKPLRMNAHALLTAQGWRGTGHSLHPTSDGNGLTHHILIKRNGDGSGLGSKKDHKAEAWWLNAFDQALKGIDTAGGTMKQTLRGGTLEKITSKGAAKYTGSRGLYHSFVRGGVLQGTVDVSAALPTPPDSGVASPAGEEEEVVKETKEERRVRREAKRFRKEQKRKEKEARRRDAEKVEKKKAKKAERSAGETKEERRARRDTRRRRKEEKRRVEASTE</sequence>
<dbReference type="Proteomes" id="UP000293360">
    <property type="component" value="Unassembled WGS sequence"/>
</dbReference>
<evidence type="ECO:0000313" key="2">
    <source>
        <dbReference type="EMBL" id="RYO95933.1"/>
    </source>
</evidence>
<dbReference type="EMBL" id="QJNU01000528">
    <property type="protein sequence ID" value="RYO95933.1"/>
    <property type="molecule type" value="Genomic_DNA"/>
</dbReference>
<accession>A0A4Q4T207</accession>
<feature type="compositionally biased region" description="Basic and acidic residues" evidence="1">
    <location>
        <begin position="456"/>
        <end position="469"/>
    </location>
</feature>
<feature type="compositionally biased region" description="Basic and acidic residues" evidence="1">
    <location>
        <begin position="434"/>
        <end position="449"/>
    </location>
</feature>
<name>A0A4Q4T207_9PEZI</name>
<evidence type="ECO:0000256" key="1">
    <source>
        <dbReference type="SAM" id="MobiDB-lite"/>
    </source>
</evidence>
<feature type="compositionally biased region" description="Basic residues" evidence="1">
    <location>
        <begin position="470"/>
        <end position="480"/>
    </location>
</feature>
<feature type="region of interest" description="Disordered" evidence="1">
    <location>
        <begin position="237"/>
        <end position="258"/>
    </location>
</feature>
<feature type="compositionally biased region" description="Basic and acidic residues" evidence="1">
    <location>
        <begin position="413"/>
        <end position="422"/>
    </location>
</feature>
<reference evidence="2 3" key="1">
    <citation type="submission" date="2018-06" db="EMBL/GenBank/DDBJ databases">
        <title>Complete Genomes of Monosporascus.</title>
        <authorList>
            <person name="Robinson A.J."/>
            <person name="Natvig D.O."/>
        </authorList>
    </citation>
    <scope>NUCLEOTIDE SEQUENCE [LARGE SCALE GENOMIC DNA]</scope>
    <source>
        <strain evidence="2 3">CBS 110550</strain>
    </source>
</reference>
<evidence type="ECO:0000313" key="3">
    <source>
        <dbReference type="Proteomes" id="UP000293360"/>
    </source>
</evidence>
<dbReference type="AlphaFoldDB" id="A0A4Q4T207"/>
<proteinExistence type="predicted"/>
<feature type="compositionally biased region" description="Polar residues" evidence="1">
    <location>
        <begin position="1"/>
        <end position="11"/>
    </location>
</feature>
<feature type="compositionally biased region" description="Basic and acidic residues" evidence="1">
    <location>
        <begin position="12"/>
        <end position="24"/>
    </location>
</feature>
<feature type="region of interest" description="Disordered" evidence="1">
    <location>
        <begin position="390"/>
        <end position="489"/>
    </location>
</feature>
<protein>
    <recommendedName>
        <fullName evidence="4">G-patch domain-containing protein</fullName>
    </recommendedName>
</protein>
<dbReference type="OrthoDB" id="5207784at2759"/>
<gene>
    <name evidence="2" type="ORF">DL764_007558</name>
</gene>
<keyword evidence="3" id="KW-1185">Reference proteome</keyword>
<feature type="compositionally biased region" description="Basic residues" evidence="1">
    <location>
        <begin position="423"/>
        <end position="433"/>
    </location>
</feature>
<evidence type="ECO:0008006" key="4">
    <source>
        <dbReference type="Google" id="ProtNLM"/>
    </source>
</evidence>
<dbReference type="STRING" id="155417.A0A4Q4T207"/>
<feature type="region of interest" description="Disordered" evidence="1">
    <location>
        <begin position="1"/>
        <end position="24"/>
    </location>
</feature>